<reference evidence="1 2" key="1">
    <citation type="journal article" date="2014" name="Microbiology">
        <title>Unravelling the complete genome sequence of Advenella mimigardefordensis strain DPN7T and novel insights in the catabolism of the xenobiotic polythioester precursor 3,3'-dithiodipropionate.</title>
        <authorList>
            <person name="Wubbeler J.H."/>
            <person name="Hiessl S."/>
            <person name="Schuldes J."/>
            <person name="Thurmer A."/>
            <person name="Daniel R."/>
            <person name="Steinbuchel A."/>
        </authorList>
    </citation>
    <scope>NUCLEOTIDE SEQUENCE [LARGE SCALE GENOMIC DNA]</scope>
    <source>
        <strain evidence="2">DSM 17166 / LMG 22922 / DPN7</strain>
    </source>
</reference>
<evidence type="ECO:0000313" key="1">
    <source>
        <dbReference type="EMBL" id="AHG64891.1"/>
    </source>
</evidence>
<dbReference type="eggNOG" id="ENOG5033ANU">
    <property type="taxonomic scope" value="Bacteria"/>
</dbReference>
<organism evidence="1 2">
    <name type="scientific">Advenella mimigardefordensis (strain DSM 17166 / LMG 22922 / DPN7)</name>
    <dbReference type="NCBI Taxonomy" id="1247726"/>
    <lineage>
        <taxon>Bacteria</taxon>
        <taxon>Pseudomonadati</taxon>
        <taxon>Pseudomonadota</taxon>
        <taxon>Betaproteobacteria</taxon>
        <taxon>Burkholderiales</taxon>
        <taxon>Alcaligenaceae</taxon>
    </lineage>
</organism>
<proteinExistence type="predicted"/>
<dbReference type="AlphaFoldDB" id="W0PDR1"/>
<accession>W0PDR1</accession>
<dbReference type="Proteomes" id="UP000019095">
    <property type="component" value="Chromosome"/>
</dbReference>
<evidence type="ECO:0000313" key="2">
    <source>
        <dbReference type="Proteomes" id="UP000019095"/>
    </source>
</evidence>
<dbReference type="OrthoDB" id="9012219at2"/>
<dbReference type="HOGENOM" id="CLU_2081987_0_0_4"/>
<dbReference type="EMBL" id="CP003915">
    <property type="protein sequence ID" value="AHG64891.1"/>
    <property type="molecule type" value="Genomic_DNA"/>
</dbReference>
<sequence length="145" mass="16609">MSFGNRKKKGKIGPHELREAELMLAGKKEVAYFSFDYPQEHFQTMKKCLEDGVFQSIKFGAEENENLLKLPPAVKNRILSLLGDGPYENIVVYVPGAKDKALRLVELMQPPWSRGYSEAVEREIGEILGYSEDDINFYIEQHKRA</sequence>
<dbReference type="KEGG" id="amim:MIM_c28230"/>
<dbReference type="RefSeq" id="WP_144084653.1">
    <property type="nucleotide sequence ID" value="NZ_CP003915.1"/>
</dbReference>
<gene>
    <name evidence="1" type="ORF">MIM_c28230</name>
</gene>
<keyword evidence="2" id="KW-1185">Reference proteome</keyword>
<protein>
    <submittedName>
        <fullName evidence="1">Uncharacterized protein</fullName>
    </submittedName>
</protein>
<name>W0PDR1_ADVMD</name>